<gene>
    <name evidence="1" type="ORF">METZ01_LOCUS230815</name>
</gene>
<dbReference type="AlphaFoldDB" id="A0A382GUV9"/>
<protein>
    <submittedName>
        <fullName evidence="1">Uncharacterized protein</fullName>
    </submittedName>
</protein>
<proteinExistence type="predicted"/>
<accession>A0A382GUV9</accession>
<sequence length="33" mass="3694">MSEKQKIDSDIISQDISHYFLNILLGGSVTVKN</sequence>
<organism evidence="1">
    <name type="scientific">marine metagenome</name>
    <dbReference type="NCBI Taxonomy" id="408172"/>
    <lineage>
        <taxon>unclassified sequences</taxon>
        <taxon>metagenomes</taxon>
        <taxon>ecological metagenomes</taxon>
    </lineage>
</organism>
<reference evidence="1" key="1">
    <citation type="submission" date="2018-05" db="EMBL/GenBank/DDBJ databases">
        <authorList>
            <person name="Lanie J.A."/>
            <person name="Ng W.-L."/>
            <person name="Kazmierczak K.M."/>
            <person name="Andrzejewski T.M."/>
            <person name="Davidsen T.M."/>
            <person name="Wayne K.J."/>
            <person name="Tettelin H."/>
            <person name="Glass J.I."/>
            <person name="Rusch D."/>
            <person name="Podicherti R."/>
            <person name="Tsui H.-C.T."/>
            <person name="Winkler M.E."/>
        </authorList>
    </citation>
    <scope>NUCLEOTIDE SEQUENCE</scope>
</reference>
<name>A0A382GUV9_9ZZZZ</name>
<evidence type="ECO:0000313" key="1">
    <source>
        <dbReference type="EMBL" id="SVB77961.1"/>
    </source>
</evidence>
<dbReference type="EMBL" id="UINC01057131">
    <property type="protein sequence ID" value="SVB77961.1"/>
    <property type="molecule type" value="Genomic_DNA"/>
</dbReference>